<keyword evidence="5" id="KW-1185">Reference proteome</keyword>
<keyword evidence="1" id="KW-0677">Repeat</keyword>
<dbReference type="Pfam" id="PF24883">
    <property type="entry name" value="NPHP3_N"/>
    <property type="match status" value="1"/>
</dbReference>
<dbReference type="InterPro" id="IPR056884">
    <property type="entry name" value="NPHP3-like_N"/>
</dbReference>
<accession>A0A060SV31</accession>
<name>A0A060SV31_PYCCI</name>
<dbReference type="InterPro" id="IPR027417">
    <property type="entry name" value="P-loop_NTPase"/>
</dbReference>
<dbReference type="AlphaFoldDB" id="A0A060SV31"/>
<evidence type="ECO:0000259" key="3">
    <source>
        <dbReference type="Pfam" id="PF24883"/>
    </source>
</evidence>
<organism evidence="4 5">
    <name type="scientific">Pycnoporus cinnabarinus</name>
    <name type="common">Cinnabar-red polypore</name>
    <name type="synonym">Trametes cinnabarina</name>
    <dbReference type="NCBI Taxonomy" id="5643"/>
    <lineage>
        <taxon>Eukaryota</taxon>
        <taxon>Fungi</taxon>
        <taxon>Dikarya</taxon>
        <taxon>Basidiomycota</taxon>
        <taxon>Agaricomycotina</taxon>
        <taxon>Agaricomycetes</taxon>
        <taxon>Polyporales</taxon>
        <taxon>Polyporaceae</taxon>
        <taxon>Trametes</taxon>
    </lineage>
</organism>
<evidence type="ECO:0000256" key="1">
    <source>
        <dbReference type="ARBA" id="ARBA00022737"/>
    </source>
</evidence>
<feature type="domain" description="Nephrocystin 3-like N-terminal" evidence="3">
    <location>
        <begin position="261"/>
        <end position="421"/>
    </location>
</feature>
<evidence type="ECO:0000313" key="5">
    <source>
        <dbReference type="Proteomes" id="UP000029665"/>
    </source>
</evidence>
<sequence length="552" mass="61102">MSLPGRSSPKRLFRSEDPAGRSSRSSSNGLSHHTTRGRSRRQEYKDTAVNGLIQVLTITKEVSSACPQLQLAVGALLLVLEAHKRTSEATEAAQSLKGYVNRLNDVLSRVLSESDPDHYSPSTQERLQIRLRAFASEVESTADKVANLLSHGYLTQLLNAKETADRVKQCFGSLSREIDVLTLDELFSLRATINTGFDALGNSIQQRALRPTIQARFDHESSVHIQCQEGTRQEVLATLCSWFRQDDPRLAELPKPAVEVASERTILWLYGLAGTGKSTLANTITAWSDNDGVLGASFFCAKDGERSDVRGIFRTIAYQLARRSPVFREELRNAMESNPDLHSVAPARQLEKLIVEPLRNAQAYPDFPSSLVIVIDALDECGNDGANGSGSAEDTAVSIIVKSLSRYISDLAPLKFLITSRPEEIITRGFLLESLKKHTHQLPLAEIPEDLTRRDIKCYLQSRLAAIQELFPTVSSDWPSMQQFNKLLELADVLFIFAATAVLFIGDEKTRDPARQLSRLLESGAQNAIPPASNGSSAVDPFRKLDRLYQQD</sequence>
<proteinExistence type="predicted"/>
<dbReference type="STRING" id="5643.A0A060SV31"/>
<dbReference type="SUPFAM" id="SSF52540">
    <property type="entry name" value="P-loop containing nucleoside triphosphate hydrolases"/>
    <property type="match status" value="1"/>
</dbReference>
<dbReference type="PANTHER" id="PTHR10039:SF17">
    <property type="entry name" value="FUNGAL STAND N-TERMINAL GOODBYE DOMAIN-CONTAINING PROTEIN-RELATED"/>
    <property type="match status" value="1"/>
</dbReference>
<reference evidence="4" key="1">
    <citation type="submission" date="2014-01" db="EMBL/GenBank/DDBJ databases">
        <title>The genome of the white-rot fungus Pycnoporus cinnabarinus: a basidiomycete model with a versatile arsenal for lignocellulosic biomass breakdown.</title>
        <authorList>
            <person name="Levasseur A."/>
            <person name="Lomascolo A."/>
            <person name="Ruiz-Duenas F.J."/>
            <person name="Uzan E."/>
            <person name="Piumi F."/>
            <person name="Kues U."/>
            <person name="Ram A.F.J."/>
            <person name="Murat C."/>
            <person name="Haon M."/>
            <person name="Benoit I."/>
            <person name="Arfi Y."/>
            <person name="Chevret D."/>
            <person name="Drula E."/>
            <person name="Kwon M.J."/>
            <person name="Gouret P."/>
            <person name="Lesage-Meessen L."/>
            <person name="Lombard V."/>
            <person name="Mariette J."/>
            <person name="Noirot C."/>
            <person name="Park J."/>
            <person name="Patyshakuliyeva A."/>
            <person name="Wieneger R.A.B."/>
            <person name="Wosten H.A.B."/>
            <person name="Martin F."/>
            <person name="Coutinho P.M."/>
            <person name="de Vries R."/>
            <person name="Martinez A.T."/>
            <person name="Klopp C."/>
            <person name="Pontarotti P."/>
            <person name="Henrissat B."/>
            <person name="Record E."/>
        </authorList>
    </citation>
    <scope>NUCLEOTIDE SEQUENCE [LARGE SCALE GENOMIC DNA]</scope>
    <source>
        <strain evidence="4">BRFM137</strain>
    </source>
</reference>
<comment type="caution">
    <text evidence="4">The sequence shown here is derived from an EMBL/GenBank/DDBJ whole genome shotgun (WGS) entry which is preliminary data.</text>
</comment>
<feature type="region of interest" description="Disordered" evidence="2">
    <location>
        <begin position="1"/>
        <end position="43"/>
    </location>
</feature>
<dbReference type="EMBL" id="CCBP010000755">
    <property type="protein sequence ID" value="CDO78245.1"/>
    <property type="molecule type" value="Genomic_DNA"/>
</dbReference>
<dbReference type="OMA" id="WISAPTL"/>
<dbReference type="PANTHER" id="PTHR10039">
    <property type="entry name" value="AMELOGENIN"/>
    <property type="match status" value="1"/>
</dbReference>
<dbReference type="Proteomes" id="UP000029665">
    <property type="component" value="Unassembled WGS sequence"/>
</dbReference>
<feature type="non-terminal residue" evidence="4">
    <location>
        <position position="552"/>
    </location>
</feature>
<feature type="non-terminal residue" evidence="4">
    <location>
        <position position="1"/>
    </location>
</feature>
<gene>
    <name evidence="4" type="ORF">BN946_scf184789.g1</name>
</gene>
<evidence type="ECO:0000256" key="2">
    <source>
        <dbReference type="SAM" id="MobiDB-lite"/>
    </source>
</evidence>
<dbReference type="OrthoDB" id="2756087at2759"/>
<evidence type="ECO:0000313" key="4">
    <source>
        <dbReference type="EMBL" id="CDO78245.1"/>
    </source>
</evidence>
<dbReference type="Gene3D" id="3.40.50.300">
    <property type="entry name" value="P-loop containing nucleotide triphosphate hydrolases"/>
    <property type="match status" value="1"/>
</dbReference>
<dbReference type="HOGENOM" id="CLU_000288_6_10_1"/>
<protein>
    <recommendedName>
        <fullName evidence="3">Nephrocystin 3-like N-terminal domain-containing protein</fullName>
    </recommendedName>
</protein>